<dbReference type="PANTHER" id="PTHR46401:SF2">
    <property type="entry name" value="GLYCOSYLTRANSFERASE WBBK-RELATED"/>
    <property type="match status" value="1"/>
</dbReference>
<evidence type="ECO:0008006" key="4">
    <source>
        <dbReference type="Google" id="ProtNLM"/>
    </source>
</evidence>
<dbReference type="SUPFAM" id="SSF53756">
    <property type="entry name" value="UDP-Glycosyltransferase/glycogen phosphorylase"/>
    <property type="match status" value="1"/>
</dbReference>
<keyword evidence="3" id="KW-1185">Reference proteome</keyword>
<evidence type="ECO:0000313" key="3">
    <source>
        <dbReference type="Proteomes" id="UP000471465"/>
    </source>
</evidence>
<dbReference type="Pfam" id="PF13692">
    <property type="entry name" value="Glyco_trans_1_4"/>
    <property type="match status" value="1"/>
</dbReference>
<sequence length="464" mass="52791">MFLLNQINANYYKYQAEKAYRKKDWQQCIYQFSGTLKHKATLTDFQADMFNDAKKQLQLENFNKGKKIAVCGWDLSHNAAGRVLTLAELYQHCGYDISIIGCVISSNPKRPKQLWEPMQLSDILCSFITVKDTAELIYKAFDFVRSHPFDIIHLSKPRLPNLIIGRLYQLIWNTHIIMDVDDEELGFGQFDKGFLPKNTDITNIRSDYWLNKSVSLANTFDAITVSNAALQFRYSGTVIPHVRDANKFLPSKQLTLEMRNKYDVPPAQKVLLFFGTPKPHKGIIETAQALARIKENDFLFLIIGDFISKAFQDKLTAIKGVNFKFLPNQPYHSISKFVSMGDVCVILQDTDSIISEFQLPAKLIDALAMGLTVVSTETSALNSLIEAGVIIPTNKEQLPSTLIQIFSEPSRSAFNRDYFLQNLSTQVFVPVLTGLLKELRSQNHPIYSNKCYDIITLTEYHSSP</sequence>
<keyword evidence="1" id="KW-0808">Transferase</keyword>
<protein>
    <recommendedName>
        <fullName evidence="4">Glycosyl transferase family 1 domain-containing protein</fullName>
    </recommendedName>
</protein>
<dbReference type="EMBL" id="VZIZ01000009">
    <property type="protein sequence ID" value="KAF0569375.1"/>
    <property type="molecule type" value="Genomic_DNA"/>
</dbReference>
<organism evidence="2 3">
    <name type="scientific">Psychrobacter nivimaris</name>
    <dbReference type="NCBI Taxonomy" id="281738"/>
    <lineage>
        <taxon>Bacteria</taxon>
        <taxon>Pseudomonadati</taxon>
        <taxon>Pseudomonadota</taxon>
        <taxon>Gammaproteobacteria</taxon>
        <taxon>Moraxellales</taxon>
        <taxon>Moraxellaceae</taxon>
        <taxon>Psychrobacter</taxon>
    </lineage>
</organism>
<dbReference type="PANTHER" id="PTHR46401">
    <property type="entry name" value="GLYCOSYLTRANSFERASE WBBK-RELATED"/>
    <property type="match status" value="1"/>
</dbReference>
<accession>A0A6N7C0D5</accession>
<comment type="caution">
    <text evidence="2">The sequence shown here is derived from an EMBL/GenBank/DDBJ whole genome shotgun (WGS) entry which is preliminary data.</text>
</comment>
<dbReference type="GO" id="GO:0016757">
    <property type="term" value="F:glycosyltransferase activity"/>
    <property type="evidence" value="ECO:0007669"/>
    <property type="project" value="TreeGrafter"/>
</dbReference>
<dbReference type="Proteomes" id="UP000471465">
    <property type="component" value="Unassembled WGS sequence"/>
</dbReference>
<proteinExistence type="predicted"/>
<evidence type="ECO:0000256" key="1">
    <source>
        <dbReference type="ARBA" id="ARBA00022679"/>
    </source>
</evidence>
<gene>
    <name evidence="2" type="ORF">FQV37_2856</name>
</gene>
<dbReference type="GO" id="GO:0009103">
    <property type="term" value="P:lipopolysaccharide biosynthetic process"/>
    <property type="evidence" value="ECO:0007669"/>
    <property type="project" value="TreeGrafter"/>
</dbReference>
<dbReference type="AlphaFoldDB" id="A0A6N7C0D5"/>
<dbReference type="Gene3D" id="3.40.50.2000">
    <property type="entry name" value="Glycogen Phosphorylase B"/>
    <property type="match status" value="2"/>
</dbReference>
<name>A0A6N7C0D5_9GAMM</name>
<evidence type="ECO:0000313" key="2">
    <source>
        <dbReference type="EMBL" id="KAF0569375.1"/>
    </source>
</evidence>
<dbReference type="RefSeq" id="WP_160021431.1">
    <property type="nucleotide sequence ID" value="NZ_VZIZ01000009.1"/>
</dbReference>
<reference evidence="2 3" key="1">
    <citation type="submission" date="2019-09" db="EMBL/GenBank/DDBJ databases">
        <title>Draft genome sequence of Psychrobacter nivimaris LAMA 639, in search for biotechnological relevant genes.</title>
        <authorList>
            <person name="Lima A.O.S."/>
            <person name="Staloch B.E.K."/>
            <person name="Freitas R.C."/>
            <person name="Niero H."/>
            <person name="Silva M.A.C."/>
        </authorList>
    </citation>
    <scope>NUCLEOTIDE SEQUENCE [LARGE SCALE GENOMIC DNA]</scope>
    <source>
        <strain evidence="2 3">LAMA 639</strain>
    </source>
</reference>
<dbReference type="CDD" id="cd03801">
    <property type="entry name" value="GT4_PimA-like"/>
    <property type="match status" value="1"/>
</dbReference>